<comment type="caution">
    <text evidence="1">The sequence shown here is derived from an EMBL/GenBank/DDBJ whole genome shotgun (WGS) entry which is preliminary data.</text>
</comment>
<proteinExistence type="predicted"/>
<protein>
    <submittedName>
        <fullName evidence="1">Uncharacterized protein</fullName>
    </submittedName>
</protein>
<dbReference type="AlphaFoldDB" id="A0A150QYR7"/>
<organism evidence="1 2">
    <name type="scientific">Sorangium cellulosum</name>
    <name type="common">Polyangium cellulosum</name>
    <dbReference type="NCBI Taxonomy" id="56"/>
    <lineage>
        <taxon>Bacteria</taxon>
        <taxon>Pseudomonadati</taxon>
        <taxon>Myxococcota</taxon>
        <taxon>Polyangia</taxon>
        <taxon>Polyangiales</taxon>
        <taxon>Polyangiaceae</taxon>
        <taxon>Sorangium</taxon>
    </lineage>
</organism>
<sequence>MDWQQVIDGLEFQHELLLDDNASRPRASSNDGPHVSPPTLVCALSPPRLPASLCTLSFSISRPTSRCCRQRCAPRQTGRSSCTEKNTIMSSCISIGEQFIHVSNARLCTIVAFAIEVGSETASTESERASLATLRSFEANLWPGVDLDLDEVFPSLDEKKFWARVFFTVGHRIFLHRLGNHDVTSWQASTIGDTYVMARMLARAVQEIELGWYPETEAADEAASHEAKLKVAF</sequence>
<evidence type="ECO:0000313" key="2">
    <source>
        <dbReference type="Proteomes" id="UP000075260"/>
    </source>
</evidence>
<dbReference type="EMBL" id="JEMA01000221">
    <property type="protein sequence ID" value="KYF73011.1"/>
    <property type="molecule type" value="Genomic_DNA"/>
</dbReference>
<gene>
    <name evidence="1" type="ORF">BE15_47205</name>
</gene>
<name>A0A150QYR7_SORCE</name>
<dbReference type="Proteomes" id="UP000075260">
    <property type="component" value="Unassembled WGS sequence"/>
</dbReference>
<reference evidence="1 2" key="1">
    <citation type="submission" date="2014-02" db="EMBL/GenBank/DDBJ databases">
        <title>The small core and large imbalanced accessory genome model reveals a collaborative survival strategy of Sorangium cellulosum strains in nature.</title>
        <authorList>
            <person name="Han K."/>
            <person name="Peng R."/>
            <person name="Blom J."/>
            <person name="Li Y.-Z."/>
        </authorList>
    </citation>
    <scope>NUCLEOTIDE SEQUENCE [LARGE SCALE GENOMIC DNA]</scope>
    <source>
        <strain evidence="1 2">So0008-312</strain>
    </source>
</reference>
<evidence type="ECO:0000313" key="1">
    <source>
        <dbReference type="EMBL" id="KYF73011.1"/>
    </source>
</evidence>
<accession>A0A150QYR7</accession>